<feature type="domain" description="HAMP" evidence="10">
    <location>
        <begin position="220"/>
        <end position="278"/>
    </location>
</feature>
<dbReference type="PANTHER" id="PTHR32089">
    <property type="entry name" value="METHYL-ACCEPTING CHEMOTAXIS PROTEIN MCPB"/>
    <property type="match status" value="1"/>
</dbReference>
<dbReference type="PRINTS" id="PR00260">
    <property type="entry name" value="CHEMTRNSDUCR"/>
</dbReference>
<gene>
    <name evidence="11" type="ORF">HNR31_002733</name>
</gene>
<evidence type="ECO:0000256" key="1">
    <source>
        <dbReference type="ARBA" id="ARBA00004236"/>
    </source>
</evidence>
<feature type="domain" description="Methyl-accepting transducer" evidence="9">
    <location>
        <begin position="297"/>
        <end position="533"/>
    </location>
</feature>
<evidence type="ECO:0000259" key="9">
    <source>
        <dbReference type="PROSITE" id="PS50111"/>
    </source>
</evidence>
<dbReference type="SMART" id="SM00304">
    <property type="entry name" value="HAMP"/>
    <property type="match status" value="1"/>
</dbReference>
<dbReference type="GO" id="GO:0006935">
    <property type="term" value="P:chemotaxis"/>
    <property type="evidence" value="ECO:0007669"/>
    <property type="project" value="InterPro"/>
</dbReference>
<dbReference type="PROSITE" id="PS50885">
    <property type="entry name" value="HAMP"/>
    <property type="match status" value="1"/>
</dbReference>
<feature type="transmembrane region" description="Helical" evidence="8">
    <location>
        <begin position="197"/>
        <end position="219"/>
    </location>
</feature>
<dbReference type="SMART" id="SM00283">
    <property type="entry name" value="MA"/>
    <property type="match status" value="1"/>
</dbReference>
<accession>A0A7V9Z8I0</accession>
<evidence type="ECO:0000313" key="11">
    <source>
        <dbReference type="EMBL" id="MBA2875939.1"/>
    </source>
</evidence>
<evidence type="ECO:0000256" key="3">
    <source>
        <dbReference type="ARBA" id="ARBA00023136"/>
    </source>
</evidence>
<dbReference type="AlphaFoldDB" id="A0A7V9Z8I0"/>
<dbReference type="GO" id="GO:0005886">
    <property type="term" value="C:plasma membrane"/>
    <property type="evidence" value="ECO:0007669"/>
    <property type="project" value="UniProtKB-SubCell"/>
</dbReference>
<name>A0A7V9Z8I0_9BACL</name>
<dbReference type="EMBL" id="JACDUT010000008">
    <property type="protein sequence ID" value="MBA2875939.1"/>
    <property type="molecule type" value="Genomic_DNA"/>
</dbReference>
<protein>
    <submittedName>
        <fullName evidence="11">Methyl-accepting chemotaxis protein</fullName>
    </submittedName>
</protein>
<keyword evidence="2" id="KW-1003">Cell membrane</keyword>
<evidence type="ECO:0000256" key="4">
    <source>
        <dbReference type="ARBA" id="ARBA00023224"/>
    </source>
</evidence>
<dbReference type="PROSITE" id="PS50111">
    <property type="entry name" value="CHEMOTAXIS_TRANSDUC_2"/>
    <property type="match status" value="1"/>
</dbReference>
<dbReference type="CDD" id="cd06225">
    <property type="entry name" value="HAMP"/>
    <property type="match status" value="1"/>
</dbReference>
<evidence type="ECO:0000256" key="2">
    <source>
        <dbReference type="ARBA" id="ARBA00022475"/>
    </source>
</evidence>
<dbReference type="InterPro" id="IPR004090">
    <property type="entry name" value="Chemotax_Me-accpt_rcpt"/>
</dbReference>
<evidence type="ECO:0000256" key="7">
    <source>
        <dbReference type="SAM" id="Coils"/>
    </source>
</evidence>
<keyword evidence="8" id="KW-1133">Transmembrane helix</keyword>
<keyword evidence="3 8" id="KW-0472">Membrane</keyword>
<keyword evidence="4 6" id="KW-0807">Transducer</keyword>
<dbReference type="Gene3D" id="1.10.287.950">
    <property type="entry name" value="Methyl-accepting chemotaxis protein"/>
    <property type="match status" value="1"/>
</dbReference>
<evidence type="ECO:0000259" key="10">
    <source>
        <dbReference type="PROSITE" id="PS50885"/>
    </source>
</evidence>
<dbReference type="PANTHER" id="PTHR32089:SF112">
    <property type="entry name" value="LYSOZYME-LIKE PROTEIN-RELATED"/>
    <property type="match status" value="1"/>
</dbReference>
<feature type="coiled-coil region" evidence="7">
    <location>
        <begin position="533"/>
        <end position="563"/>
    </location>
</feature>
<comment type="subcellular location">
    <subcellularLocation>
        <location evidence="1">Cell membrane</location>
    </subcellularLocation>
</comment>
<reference evidence="11 12" key="1">
    <citation type="submission" date="2020-07" db="EMBL/GenBank/DDBJ databases">
        <title>Genomic Encyclopedia of Type Strains, Phase IV (KMG-IV): sequencing the most valuable type-strain genomes for metagenomic binning, comparative biology and taxonomic classification.</title>
        <authorList>
            <person name="Goeker M."/>
        </authorList>
    </citation>
    <scope>NUCLEOTIDE SEQUENCE [LARGE SCALE GENOMIC DNA]</scope>
    <source>
        <strain evidence="11 12">DSM 15730</strain>
    </source>
</reference>
<dbReference type="GO" id="GO:0007165">
    <property type="term" value="P:signal transduction"/>
    <property type="evidence" value="ECO:0007669"/>
    <property type="project" value="UniProtKB-KW"/>
</dbReference>
<dbReference type="SUPFAM" id="SSF103190">
    <property type="entry name" value="Sensory domain-like"/>
    <property type="match status" value="1"/>
</dbReference>
<dbReference type="Pfam" id="PF00672">
    <property type="entry name" value="HAMP"/>
    <property type="match status" value="1"/>
</dbReference>
<dbReference type="Gene3D" id="1.10.8.500">
    <property type="entry name" value="HAMP domain in histidine kinase"/>
    <property type="match status" value="1"/>
</dbReference>
<evidence type="ECO:0000256" key="5">
    <source>
        <dbReference type="ARBA" id="ARBA00029447"/>
    </source>
</evidence>
<dbReference type="CDD" id="cd11386">
    <property type="entry name" value="MCP_signal"/>
    <property type="match status" value="1"/>
</dbReference>
<dbReference type="InterPro" id="IPR029151">
    <property type="entry name" value="Sensor-like_sf"/>
</dbReference>
<evidence type="ECO:0000256" key="6">
    <source>
        <dbReference type="PROSITE-ProRule" id="PRU00284"/>
    </source>
</evidence>
<dbReference type="SUPFAM" id="SSF58104">
    <property type="entry name" value="Methyl-accepting chemotaxis protein (MCP) signaling domain"/>
    <property type="match status" value="1"/>
</dbReference>
<dbReference type="InterPro" id="IPR003660">
    <property type="entry name" value="HAMP_dom"/>
</dbReference>
<dbReference type="Proteomes" id="UP000523087">
    <property type="component" value="Unassembled WGS sequence"/>
</dbReference>
<comment type="similarity">
    <text evidence="5">Belongs to the methyl-accepting chemotaxis (MCP) protein family.</text>
</comment>
<evidence type="ECO:0000256" key="8">
    <source>
        <dbReference type="SAM" id="Phobius"/>
    </source>
</evidence>
<dbReference type="RefSeq" id="WP_181556700.1">
    <property type="nucleotide sequence ID" value="NZ_JACDUT010000008.1"/>
</dbReference>
<feature type="coiled-coil region" evidence="7">
    <location>
        <begin position="358"/>
        <end position="388"/>
    </location>
</feature>
<dbReference type="InterPro" id="IPR004089">
    <property type="entry name" value="MCPsignal_dom"/>
</dbReference>
<sequence length="583" mass="64999">MKEKIQKHLAFKLFFLIAGLMLILFIFNIGLFFQMTKRTVEQTISSYGIETAQNLVSHFNADDYYAFLQKKKENDTYWSLREELNDLREKAGALYVYTLEADEETKKLSLLIDGQPKDSKVASKIGEPASTVKYDDIVPVLKGGSSSTNIVHDPKYGDYLSAFAPIIYNGKVIGILGVDISAKKVGVIQSKVLKGQLPIFIVIFVIGIVMVSSLSFLMIRKRLKPLALLDKVAENIASGDLQHAEYALNQVNVKGQDEIARLFHSFQRMVRRMDEMLQDITRSMHETVQSFEKLSENIGDVRRCHEDIMAAMHIVSTHAEHQKVSMDESATAIEEMTIGVQKIAESSAIVAEFSNDVMKQVEQGNEQIERAVQQMEHMSDAVRQTSRKMAELGERVVKVGKILDVITAIAEQTNLLALNANIEAARAGEHGKGFAVVANEVRKLAEQSKRSTETIAQMVQQFQQTAQEAVSEMQRGMNEMEKGTKSVHEAGVTFRSILEAMQRTNGEIQEVSAVTEEMSAGSEEIAASVEQSAASTKETAQTIQKAMEAVEKQMKAMEEIEVSTQQVGRVTEKLEKAVESFRL</sequence>
<evidence type="ECO:0000313" key="12">
    <source>
        <dbReference type="Proteomes" id="UP000523087"/>
    </source>
</evidence>
<organism evidence="11 12">
    <name type="scientific">Thermaerobacillus caldiproteolyticus</name>
    <dbReference type="NCBI Taxonomy" id="247480"/>
    <lineage>
        <taxon>Bacteria</taxon>
        <taxon>Bacillati</taxon>
        <taxon>Bacillota</taxon>
        <taxon>Bacilli</taxon>
        <taxon>Bacillales</taxon>
        <taxon>Anoxybacillaceae</taxon>
        <taxon>Thermaerobacillus</taxon>
    </lineage>
</organism>
<dbReference type="Pfam" id="PF00015">
    <property type="entry name" value="MCPsignal"/>
    <property type="match status" value="1"/>
</dbReference>
<proteinExistence type="inferred from homology"/>
<keyword evidence="12" id="KW-1185">Reference proteome</keyword>
<feature type="transmembrane region" description="Helical" evidence="8">
    <location>
        <begin position="12"/>
        <end position="33"/>
    </location>
</feature>
<dbReference type="GO" id="GO:0004888">
    <property type="term" value="F:transmembrane signaling receptor activity"/>
    <property type="evidence" value="ECO:0007669"/>
    <property type="project" value="InterPro"/>
</dbReference>
<keyword evidence="7" id="KW-0175">Coiled coil</keyword>
<keyword evidence="8" id="KW-0812">Transmembrane</keyword>
<comment type="caution">
    <text evidence="11">The sequence shown here is derived from an EMBL/GenBank/DDBJ whole genome shotgun (WGS) entry which is preliminary data.</text>
</comment>